<evidence type="ECO:0000256" key="6">
    <source>
        <dbReference type="ARBA" id="ARBA00022840"/>
    </source>
</evidence>
<dbReference type="PROSITE" id="PS51273">
    <property type="entry name" value="GATASE_TYPE_1"/>
    <property type="match status" value="1"/>
</dbReference>
<keyword evidence="4 8" id="KW-0658">Purine biosynthesis</keyword>
<evidence type="ECO:0000313" key="10">
    <source>
        <dbReference type="Proteomes" id="UP000009149"/>
    </source>
</evidence>
<feature type="active site" description="Nucleophile" evidence="8">
    <location>
        <position position="92"/>
    </location>
</feature>
<dbReference type="UniPathway" id="UPA00074">
    <property type="reaction ID" value="UER00128"/>
</dbReference>
<dbReference type="KEGG" id="min:Minf_2304"/>
<keyword evidence="2 8" id="KW-0436">Ligase</keyword>
<dbReference type="EC" id="3.5.1.2" evidence="8"/>
<dbReference type="InterPro" id="IPR010075">
    <property type="entry name" value="PRibForGlyAmidine_synth_PurQ"/>
</dbReference>
<dbReference type="PANTHER" id="PTHR47552:SF1">
    <property type="entry name" value="PHOSPHORIBOSYLFORMYLGLYCINAMIDINE SYNTHASE SUBUNIT PURQ"/>
    <property type="match status" value="1"/>
</dbReference>
<comment type="function">
    <text evidence="8">Part of the phosphoribosylformylglycinamidine synthase complex involved in the purines biosynthetic pathway. Catalyzes the ATP-dependent conversion of formylglycinamide ribonucleotide (FGAR) and glutamine to yield formylglycinamidine ribonucleotide (FGAM) and glutamate. The FGAM synthase complex is composed of three subunits. PurQ produces an ammonia molecule by converting glutamine to glutamate. PurL transfers the ammonia molecule to FGAR to form FGAM in an ATP-dependent manner. PurS interacts with PurQ and PurL and is thought to assist in the transfer of the ammonia molecule from PurQ to PurL.</text>
</comment>
<dbReference type="GO" id="GO:0004642">
    <property type="term" value="F:phosphoribosylformylglycinamidine synthase activity"/>
    <property type="evidence" value="ECO:0007669"/>
    <property type="project" value="UniProtKB-UniRule"/>
</dbReference>
<dbReference type="PIRSF" id="PIRSF001586">
    <property type="entry name" value="FGAM_synth_I"/>
    <property type="match status" value="1"/>
</dbReference>
<dbReference type="SMART" id="SM01211">
    <property type="entry name" value="GATase_5"/>
    <property type="match status" value="1"/>
</dbReference>
<dbReference type="NCBIfam" id="TIGR01737">
    <property type="entry name" value="FGAM_synth_I"/>
    <property type="match status" value="1"/>
</dbReference>
<protein>
    <recommendedName>
        <fullName evidence="8">Phosphoribosylformylglycinamidine synthase subunit PurQ</fullName>
        <shortName evidence="8">FGAM synthase</shortName>
        <ecNumber evidence="8">6.3.5.3</ecNumber>
    </recommendedName>
    <alternativeName>
        <fullName evidence="8">Formylglycinamide ribonucleotide amidotransferase subunit I</fullName>
        <shortName evidence="8">FGAR amidotransferase I</shortName>
        <shortName evidence="8">FGAR-AT I</shortName>
    </alternativeName>
    <alternativeName>
        <fullName evidence="8">Glutaminase PurQ</fullName>
        <ecNumber evidence="8">3.5.1.2</ecNumber>
    </alternativeName>
    <alternativeName>
        <fullName evidence="8">Phosphoribosylformylglycinamidine synthase subunit I</fullName>
    </alternativeName>
</protein>
<dbReference type="Proteomes" id="UP000009149">
    <property type="component" value="Chromosome"/>
</dbReference>
<keyword evidence="6 8" id="KW-0067">ATP-binding</keyword>
<keyword evidence="5 8" id="KW-0378">Hydrolase</keyword>
<feature type="active site" evidence="8">
    <location>
        <position position="211"/>
    </location>
</feature>
<feature type="active site" evidence="8">
    <location>
        <position position="209"/>
    </location>
</feature>
<name>B3E0C9_METI4</name>
<comment type="pathway">
    <text evidence="8">Purine metabolism; IMP biosynthesis via de novo pathway; 5-amino-1-(5-phospho-D-ribosyl)imidazole from N(2)-formyl-N(1)-(5-phospho-D-ribosyl)glycinamide: step 1/2.</text>
</comment>
<sequence length="240" mass="26315">MGKKRTMNWAIVEFPGSNCGPDCLYVVEKVLKHKATLLWHTDKRIPPVDALILPGGFSYGDYLRSGAIASLSPIMEAVKEAAQAGVPILGICNGFQILCESRLLPGALITNRSLRFVCKRVYLRVERTDSLFSHLFHPGEVIRIPIAHGQGCFYADPQTLEQMEAQGMILLRYCDCQGQVGPQSNPNGSVGNIAAVQNQRGNVLGLMPHPERAAETEMGSVDGKKIFESLFRAVEAYKGK</sequence>
<dbReference type="Pfam" id="PF13507">
    <property type="entry name" value="GATase_5"/>
    <property type="match status" value="1"/>
</dbReference>
<evidence type="ECO:0000256" key="4">
    <source>
        <dbReference type="ARBA" id="ARBA00022755"/>
    </source>
</evidence>
<dbReference type="GO" id="GO:0006189">
    <property type="term" value="P:'de novo' IMP biosynthetic process"/>
    <property type="evidence" value="ECO:0007669"/>
    <property type="project" value="UniProtKB-UniRule"/>
</dbReference>
<evidence type="ECO:0000256" key="3">
    <source>
        <dbReference type="ARBA" id="ARBA00022741"/>
    </source>
</evidence>
<evidence type="ECO:0000256" key="8">
    <source>
        <dbReference type="HAMAP-Rule" id="MF_00421"/>
    </source>
</evidence>
<reference evidence="9 10" key="1">
    <citation type="journal article" date="2008" name="Biol. Direct">
        <title>Complete genome sequence of the extremely acidophilic methanotroph isolate V4, Methylacidiphilum infernorum, a representative of the bacterial phylum Verrucomicrobia.</title>
        <authorList>
            <person name="Hou S."/>
            <person name="Makarova K.S."/>
            <person name="Saw J.H."/>
            <person name="Senin P."/>
            <person name="Ly B.V."/>
            <person name="Zhou Z."/>
            <person name="Ren Y."/>
            <person name="Wang J."/>
            <person name="Galperin M.Y."/>
            <person name="Omelchenko M.V."/>
            <person name="Wolf Y.I."/>
            <person name="Yutin N."/>
            <person name="Koonin E.V."/>
            <person name="Stott M.B."/>
            <person name="Mountain B.W."/>
            <person name="Crowe M.A."/>
            <person name="Smirnova A.V."/>
            <person name="Dunfield P.F."/>
            <person name="Feng L."/>
            <person name="Wang L."/>
            <person name="Alam M."/>
        </authorList>
    </citation>
    <scope>NUCLEOTIDE SEQUENCE [LARGE SCALE GENOMIC DNA]</scope>
    <source>
        <strain evidence="10">Isolate V4</strain>
    </source>
</reference>
<organism evidence="9 10">
    <name type="scientific">Methylacidiphilum infernorum (isolate V4)</name>
    <name type="common">Methylokorus infernorum (strain V4)</name>
    <dbReference type="NCBI Taxonomy" id="481448"/>
    <lineage>
        <taxon>Bacteria</taxon>
        <taxon>Pseudomonadati</taxon>
        <taxon>Verrucomicrobiota</taxon>
        <taxon>Methylacidiphilae</taxon>
        <taxon>Methylacidiphilales</taxon>
        <taxon>Methylacidiphilaceae</taxon>
        <taxon>Methylacidiphilum (ex Ratnadevi et al. 2023)</taxon>
    </lineage>
</organism>
<dbReference type="HOGENOM" id="CLU_001031_3_1_0"/>
<accession>B3E0C9</accession>
<dbReference type="GO" id="GO:0005524">
    <property type="term" value="F:ATP binding"/>
    <property type="evidence" value="ECO:0007669"/>
    <property type="project" value="UniProtKB-KW"/>
</dbReference>
<dbReference type="GO" id="GO:0005737">
    <property type="term" value="C:cytoplasm"/>
    <property type="evidence" value="ECO:0007669"/>
    <property type="project" value="UniProtKB-SubCell"/>
</dbReference>
<keyword evidence="3 8" id="KW-0547">Nucleotide-binding</keyword>
<proteinExistence type="inferred from homology"/>
<dbReference type="InterPro" id="IPR029062">
    <property type="entry name" value="Class_I_gatase-like"/>
</dbReference>
<comment type="subcellular location">
    <subcellularLocation>
        <location evidence="8">Cytoplasm</location>
    </subcellularLocation>
</comment>
<comment type="catalytic activity">
    <reaction evidence="8">
        <text>N(2)-formyl-N(1)-(5-phospho-beta-D-ribosyl)glycinamide + L-glutamine + ATP + H2O = 2-formamido-N(1)-(5-O-phospho-beta-D-ribosyl)acetamidine + L-glutamate + ADP + phosphate + H(+)</text>
        <dbReference type="Rhea" id="RHEA:17129"/>
        <dbReference type="ChEBI" id="CHEBI:15377"/>
        <dbReference type="ChEBI" id="CHEBI:15378"/>
        <dbReference type="ChEBI" id="CHEBI:29985"/>
        <dbReference type="ChEBI" id="CHEBI:30616"/>
        <dbReference type="ChEBI" id="CHEBI:43474"/>
        <dbReference type="ChEBI" id="CHEBI:58359"/>
        <dbReference type="ChEBI" id="CHEBI:147286"/>
        <dbReference type="ChEBI" id="CHEBI:147287"/>
        <dbReference type="ChEBI" id="CHEBI:456216"/>
        <dbReference type="EC" id="6.3.5.3"/>
    </reaction>
</comment>
<dbReference type="Gene3D" id="3.40.50.880">
    <property type="match status" value="1"/>
</dbReference>
<evidence type="ECO:0000256" key="7">
    <source>
        <dbReference type="ARBA" id="ARBA00022962"/>
    </source>
</evidence>
<dbReference type="CDD" id="cd01740">
    <property type="entry name" value="GATase1_FGAR_AT"/>
    <property type="match status" value="1"/>
</dbReference>
<dbReference type="AlphaFoldDB" id="B3E0C9"/>
<evidence type="ECO:0000256" key="1">
    <source>
        <dbReference type="ARBA" id="ARBA00022490"/>
    </source>
</evidence>
<dbReference type="SUPFAM" id="SSF52317">
    <property type="entry name" value="Class I glutamine amidotransferase-like"/>
    <property type="match status" value="1"/>
</dbReference>
<dbReference type="EC" id="6.3.5.3" evidence="8"/>
<dbReference type="HAMAP" id="MF_00421">
    <property type="entry name" value="PurQ"/>
    <property type="match status" value="1"/>
</dbReference>
<evidence type="ECO:0000256" key="2">
    <source>
        <dbReference type="ARBA" id="ARBA00022598"/>
    </source>
</evidence>
<keyword evidence="1 8" id="KW-0963">Cytoplasm</keyword>
<dbReference type="EMBL" id="CP000975">
    <property type="protein sequence ID" value="ACD84358.1"/>
    <property type="molecule type" value="Genomic_DNA"/>
</dbReference>
<keyword evidence="7 8" id="KW-0315">Glutamine amidotransferase</keyword>
<gene>
    <name evidence="9" type="primary">purL</name>
    <name evidence="8" type="synonym">purQ</name>
    <name evidence="9" type="ordered locus">Minf_2304</name>
</gene>
<dbReference type="STRING" id="481448.Minf_2304"/>
<dbReference type="NCBIfam" id="NF002957">
    <property type="entry name" value="PRK03619.1"/>
    <property type="match status" value="1"/>
</dbReference>
<dbReference type="PANTHER" id="PTHR47552">
    <property type="entry name" value="PHOSPHORIBOSYLFORMYLGLYCINAMIDINE SYNTHASE SUBUNIT PURQ"/>
    <property type="match status" value="1"/>
</dbReference>
<evidence type="ECO:0000256" key="5">
    <source>
        <dbReference type="ARBA" id="ARBA00022801"/>
    </source>
</evidence>
<comment type="catalytic activity">
    <reaction evidence="8">
        <text>L-glutamine + H2O = L-glutamate + NH4(+)</text>
        <dbReference type="Rhea" id="RHEA:15889"/>
        <dbReference type="ChEBI" id="CHEBI:15377"/>
        <dbReference type="ChEBI" id="CHEBI:28938"/>
        <dbReference type="ChEBI" id="CHEBI:29985"/>
        <dbReference type="ChEBI" id="CHEBI:58359"/>
        <dbReference type="EC" id="3.5.1.2"/>
    </reaction>
</comment>
<keyword evidence="9" id="KW-0808">Transferase</keyword>
<dbReference type="GO" id="GO:0016740">
    <property type="term" value="F:transferase activity"/>
    <property type="evidence" value="ECO:0007669"/>
    <property type="project" value="UniProtKB-KW"/>
</dbReference>
<comment type="subunit">
    <text evidence="8">Part of the FGAM synthase complex composed of 1 PurL, 1 PurQ and 2 PurS subunits.</text>
</comment>
<dbReference type="GO" id="GO:0004359">
    <property type="term" value="F:glutaminase activity"/>
    <property type="evidence" value="ECO:0007669"/>
    <property type="project" value="UniProtKB-EC"/>
</dbReference>
<dbReference type="eggNOG" id="COG0047">
    <property type="taxonomic scope" value="Bacteria"/>
</dbReference>
<evidence type="ECO:0000313" key="9">
    <source>
        <dbReference type="EMBL" id="ACD84358.1"/>
    </source>
</evidence>